<feature type="domain" description="DUF5659" evidence="1">
    <location>
        <begin position="7"/>
        <end position="52"/>
    </location>
</feature>
<dbReference type="Pfam" id="PF18903">
    <property type="entry name" value="DUF5659"/>
    <property type="match status" value="1"/>
</dbReference>
<proteinExistence type="predicted"/>
<evidence type="ECO:0000259" key="1">
    <source>
        <dbReference type="Pfam" id="PF18903"/>
    </source>
</evidence>
<dbReference type="Proteomes" id="UP001221597">
    <property type="component" value="Chromosome"/>
</dbReference>
<protein>
    <submittedName>
        <fullName evidence="2">DUF5659 domain-containing protein</fullName>
    </submittedName>
</protein>
<evidence type="ECO:0000313" key="3">
    <source>
        <dbReference type="Proteomes" id="UP001221597"/>
    </source>
</evidence>
<organism evidence="2 3">
    <name type="scientific">Halobacillus naozhouensis</name>
    <dbReference type="NCBI Taxonomy" id="554880"/>
    <lineage>
        <taxon>Bacteria</taxon>
        <taxon>Bacillati</taxon>
        <taxon>Bacillota</taxon>
        <taxon>Bacilli</taxon>
        <taxon>Bacillales</taxon>
        <taxon>Bacillaceae</taxon>
        <taxon>Halobacillus</taxon>
    </lineage>
</organism>
<accession>A0ABY8IXE7</accession>
<gene>
    <name evidence="2" type="ORF">P9989_00120</name>
</gene>
<dbReference type="RefSeq" id="WP_283076873.1">
    <property type="nucleotide sequence ID" value="NZ_CP121671.1"/>
</dbReference>
<sequence>MFERKVILNVHVANRLIKKGFSVIEVKPSTRVKGRAVFIFQNTPEFSEALKDITEKGF</sequence>
<dbReference type="EMBL" id="CP121671">
    <property type="protein sequence ID" value="WFT74880.1"/>
    <property type="molecule type" value="Genomic_DNA"/>
</dbReference>
<dbReference type="InterPro" id="IPR043718">
    <property type="entry name" value="DUF5659"/>
</dbReference>
<keyword evidence="3" id="KW-1185">Reference proteome</keyword>
<name>A0ABY8IXE7_9BACI</name>
<reference evidence="2 3" key="1">
    <citation type="submission" date="2023-04" db="EMBL/GenBank/DDBJ databases">
        <title>Genome sequence of Halobacillus naozhouensis KACC 21980.</title>
        <authorList>
            <person name="Kim S."/>
            <person name="Heo J."/>
            <person name="Kwon S.-W."/>
        </authorList>
    </citation>
    <scope>NUCLEOTIDE SEQUENCE [LARGE SCALE GENOMIC DNA]</scope>
    <source>
        <strain evidence="2 3">KCTC 13234</strain>
    </source>
</reference>
<evidence type="ECO:0000313" key="2">
    <source>
        <dbReference type="EMBL" id="WFT74880.1"/>
    </source>
</evidence>